<gene>
    <name evidence="1" type="ORF">P691DRAFT_412766</name>
</gene>
<evidence type="ECO:0000313" key="2">
    <source>
        <dbReference type="Proteomes" id="UP000807342"/>
    </source>
</evidence>
<dbReference type="Proteomes" id="UP000807342">
    <property type="component" value="Unassembled WGS sequence"/>
</dbReference>
<evidence type="ECO:0000313" key="1">
    <source>
        <dbReference type="EMBL" id="KAF9443462.1"/>
    </source>
</evidence>
<name>A0A9P5X321_9AGAR</name>
<sequence length="263" mass="30772">MGKWYDYESPDPPIQHARLSALRELTSRNIPCILWGEDALNYGHAVPTQLFDQQILVPDELLETAAAVLREGNYISAPFTKWYFDYEWDSNKDMNYVPDGIFLQHRDIPEDDPHRLEPLPRHILLLPQSYYGLDVRSKERFKSLVPPLDASNADILVPKHHAFLEGLVAFLMRPPSGLEIQHARGFAKHDVYISYLLDYRVKFDEDEVLPPSKEPLPEERLILSELQTEEARWYMGVFIEQRRIPKIEDVREFHRQKTLSSYA</sequence>
<dbReference type="OrthoDB" id="2730545at2759"/>
<accession>A0A9P5X321</accession>
<dbReference type="EMBL" id="MU151471">
    <property type="protein sequence ID" value="KAF9443462.1"/>
    <property type="molecule type" value="Genomic_DNA"/>
</dbReference>
<proteinExistence type="predicted"/>
<keyword evidence="2" id="KW-1185">Reference proteome</keyword>
<comment type="caution">
    <text evidence="1">The sequence shown here is derived from an EMBL/GenBank/DDBJ whole genome shotgun (WGS) entry which is preliminary data.</text>
</comment>
<protein>
    <submittedName>
        <fullName evidence="1">Uncharacterized protein</fullName>
    </submittedName>
</protein>
<organism evidence="1 2">
    <name type="scientific">Macrolepiota fuliginosa MF-IS2</name>
    <dbReference type="NCBI Taxonomy" id="1400762"/>
    <lineage>
        <taxon>Eukaryota</taxon>
        <taxon>Fungi</taxon>
        <taxon>Dikarya</taxon>
        <taxon>Basidiomycota</taxon>
        <taxon>Agaricomycotina</taxon>
        <taxon>Agaricomycetes</taxon>
        <taxon>Agaricomycetidae</taxon>
        <taxon>Agaricales</taxon>
        <taxon>Agaricineae</taxon>
        <taxon>Agaricaceae</taxon>
        <taxon>Macrolepiota</taxon>
    </lineage>
</organism>
<reference evidence="1" key="1">
    <citation type="submission" date="2020-11" db="EMBL/GenBank/DDBJ databases">
        <authorList>
            <consortium name="DOE Joint Genome Institute"/>
            <person name="Ahrendt S."/>
            <person name="Riley R."/>
            <person name="Andreopoulos W."/>
            <person name="Labutti K."/>
            <person name="Pangilinan J."/>
            <person name="Ruiz-Duenas F.J."/>
            <person name="Barrasa J.M."/>
            <person name="Sanchez-Garcia M."/>
            <person name="Camarero S."/>
            <person name="Miyauchi S."/>
            <person name="Serrano A."/>
            <person name="Linde D."/>
            <person name="Babiker R."/>
            <person name="Drula E."/>
            <person name="Ayuso-Fernandez I."/>
            <person name="Pacheco R."/>
            <person name="Padilla G."/>
            <person name="Ferreira P."/>
            <person name="Barriuso J."/>
            <person name="Kellner H."/>
            <person name="Castanera R."/>
            <person name="Alfaro M."/>
            <person name="Ramirez L."/>
            <person name="Pisabarro A.G."/>
            <person name="Kuo A."/>
            <person name="Tritt A."/>
            <person name="Lipzen A."/>
            <person name="He G."/>
            <person name="Yan M."/>
            <person name="Ng V."/>
            <person name="Cullen D."/>
            <person name="Martin F."/>
            <person name="Rosso M.-N."/>
            <person name="Henrissat B."/>
            <person name="Hibbett D."/>
            <person name="Martinez A.T."/>
            <person name="Grigoriev I.V."/>
        </authorList>
    </citation>
    <scope>NUCLEOTIDE SEQUENCE</scope>
    <source>
        <strain evidence="1">MF-IS2</strain>
    </source>
</reference>
<dbReference type="AlphaFoldDB" id="A0A9P5X321"/>